<dbReference type="PANTHER" id="PTHR46401:SF2">
    <property type="entry name" value="GLYCOSYLTRANSFERASE WBBK-RELATED"/>
    <property type="match status" value="1"/>
</dbReference>
<dbReference type="Gene3D" id="3.40.50.2000">
    <property type="entry name" value="Glycogen Phosphorylase B"/>
    <property type="match status" value="2"/>
</dbReference>
<dbReference type="GO" id="GO:0016757">
    <property type="term" value="F:glycosyltransferase activity"/>
    <property type="evidence" value="ECO:0007669"/>
    <property type="project" value="InterPro"/>
</dbReference>
<accession>A0A918Q973</accession>
<dbReference type="InterPro" id="IPR001296">
    <property type="entry name" value="Glyco_trans_1"/>
</dbReference>
<reference evidence="4" key="1">
    <citation type="journal article" date="2014" name="Int. J. Syst. Evol. Microbiol.">
        <title>Complete genome sequence of Corynebacterium casei LMG S-19264T (=DSM 44701T), isolated from a smear-ripened cheese.</title>
        <authorList>
            <consortium name="US DOE Joint Genome Institute (JGI-PGF)"/>
            <person name="Walter F."/>
            <person name="Albersmeier A."/>
            <person name="Kalinowski J."/>
            <person name="Ruckert C."/>
        </authorList>
    </citation>
    <scope>NUCLEOTIDE SEQUENCE</scope>
    <source>
        <strain evidence="4">KCTC 12368</strain>
    </source>
</reference>
<dbReference type="AlphaFoldDB" id="A0A918Q973"/>
<keyword evidence="1" id="KW-0808">Transferase</keyword>
<name>A0A918Q973_9BACT</name>
<comment type="caution">
    <text evidence="4">The sequence shown here is derived from an EMBL/GenBank/DDBJ whole genome shotgun (WGS) entry which is preliminary data.</text>
</comment>
<dbReference type="Proteomes" id="UP000619457">
    <property type="component" value="Unassembled WGS sequence"/>
</dbReference>
<proteinExistence type="predicted"/>
<evidence type="ECO:0000259" key="2">
    <source>
        <dbReference type="Pfam" id="PF00534"/>
    </source>
</evidence>
<dbReference type="RefSeq" id="WP_018475708.1">
    <property type="nucleotide sequence ID" value="NZ_BMWX01000007.1"/>
</dbReference>
<evidence type="ECO:0000259" key="3">
    <source>
        <dbReference type="Pfam" id="PF13439"/>
    </source>
</evidence>
<evidence type="ECO:0000313" key="4">
    <source>
        <dbReference type="EMBL" id="GGZ38023.1"/>
    </source>
</evidence>
<dbReference type="InterPro" id="IPR028098">
    <property type="entry name" value="Glyco_trans_4-like_N"/>
</dbReference>
<dbReference type="GO" id="GO:0009103">
    <property type="term" value="P:lipopolysaccharide biosynthetic process"/>
    <property type="evidence" value="ECO:0007669"/>
    <property type="project" value="TreeGrafter"/>
</dbReference>
<feature type="domain" description="Glycosyl transferase family 1" evidence="2">
    <location>
        <begin position="167"/>
        <end position="295"/>
    </location>
</feature>
<organism evidence="4 5">
    <name type="scientific">Echinicola pacifica</name>
    <dbReference type="NCBI Taxonomy" id="346377"/>
    <lineage>
        <taxon>Bacteria</taxon>
        <taxon>Pseudomonadati</taxon>
        <taxon>Bacteroidota</taxon>
        <taxon>Cytophagia</taxon>
        <taxon>Cytophagales</taxon>
        <taxon>Cyclobacteriaceae</taxon>
        <taxon>Echinicola</taxon>
    </lineage>
</organism>
<evidence type="ECO:0000313" key="5">
    <source>
        <dbReference type="Proteomes" id="UP000619457"/>
    </source>
</evidence>
<dbReference type="Pfam" id="PF13439">
    <property type="entry name" value="Glyco_transf_4"/>
    <property type="match status" value="1"/>
</dbReference>
<dbReference type="PANTHER" id="PTHR46401">
    <property type="entry name" value="GLYCOSYLTRANSFERASE WBBK-RELATED"/>
    <property type="match status" value="1"/>
</dbReference>
<sequence length="354" mass="40292">MKHIIFNPSNNPENQYISLLVNGIRRHRFYVHDLNSIFASWDHFKKIELVHLNWFENIDDSSSKKGLISYFRKMLVLRIIRLSGKKLVWTMHNRESHEKKTGKMANKITKLLVKWSDAIVIHSKMSRDLLLENHAISPDKIHHIPHPNFIGVYGSPLPKTSPISPSLKLLFVGAVKPYKNIELLIKTVGEIQGNVELLIAGKARDKAYAEHLIELAKPYPWITLRLQFIPDGLLPELIGKSDALVLPYDLGSSLNSGTVILAFSYKKTVICPNIGTLCDMEEVEEQFFGYSYQSPEEHEAVLKESILKAAALKNAQPEAIYAMGLRMQEYIDHTHGQHEAANKLVNLYQGLLQN</sequence>
<reference evidence="4" key="2">
    <citation type="submission" date="2020-09" db="EMBL/GenBank/DDBJ databases">
        <authorList>
            <person name="Sun Q."/>
            <person name="Kim S."/>
        </authorList>
    </citation>
    <scope>NUCLEOTIDE SEQUENCE</scope>
    <source>
        <strain evidence="4">KCTC 12368</strain>
    </source>
</reference>
<dbReference type="EMBL" id="BMWX01000007">
    <property type="protein sequence ID" value="GGZ38023.1"/>
    <property type="molecule type" value="Genomic_DNA"/>
</dbReference>
<evidence type="ECO:0000256" key="1">
    <source>
        <dbReference type="ARBA" id="ARBA00022679"/>
    </source>
</evidence>
<dbReference type="Pfam" id="PF00534">
    <property type="entry name" value="Glycos_transf_1"/>
    <property type="match status" value="1"/>
</dbReference>
<protein>
    <submittedName>
        <fullName evidence="4">Uncharacterized protein</fullName>
    </submittedName>
</protein>
<gene>
    <name evidence="4" type="ORF">GCM10007049_34110</name>
</gene>
<dbReference type="SUPFAM" id="SSF53756">
    <property type="entry name" value="UDP-Glycosyltransferase/glycogen phosphorylase"/>
    <property type="match status" value="1"/>
</dbReference>
<keyword evidence="5" id="KW-1185">Reference proteome</keyword>
<feature type="domain" description="Glycosyltransferase subfamily 4-like N-terminal" evidence="3">
    <location>
        <begin position="77"/>
        <end position="146"/>
    </location>
</feature>